<keyword evidence="2" id="KW-1185">Reference proteome</keyword>
<sequence length="293" mass="33463">MRLNALKILKSNRLLAPSSLRKFSFLVLVVCTTYGAFAFSSYRLIDAGKQHITAKHVDILIAKALKYLPFSFAIVDRTELDLILAYHILHQKENEYVAMMSNGGVALKMFQDVEEKNHNSFPKYSSISQLQLLNLLVRMPWNENLRRLSDIYSKKVRDNLNARLYDSDDESTAHENLAIYFARINSRKDIDDHAALADSIDLQQFEPTIAEALMFIRYQRIAMGACIFGAGNDVSWSLKINPREAKAVRQHFLRDQYYQAWDMALVKTVILGSKEESCKNLAIRHQSLAGAVN</sequence>
<dbReference type="RefSeq" id="WP_186942900.1">
    <property type="nucleotide sequence ID" value="NZ_JACOGA010000014.1"/>
</dbReference>
<gene>
    <name evidence="1" type="ORF">H8K55_15100</name>
</gene>
<reference evidence="1 2" key="1">
    <citation type="submission" date="2020-08" db="EMBL/GenBank/DDBJ databases">
        <title>Novel species isolated from subtropical streams in China.</title>
        <authorList>
            <person name="Lu H."/>
        </authorList>
    </citation>
    <scope>NUCLEOTIDE SEQUENCE [LARGE SCALE GENOMIC DNA]</scope>
    <source>
        <strain evidence="1 2">LX15W</strain>
    </source>
</reference>
<name>A0ABR6YEG6_9BURK</name>
<comment type="caution">
    <text evidence="1">The sequence shown here is derived from an EMBL/GenBank/DDBJ whole genome shotgun (WGS) entry which is preliminary data.</text>
</comment>
<organism evidence="1 2">
    <name type="scientific">Undibacterium flavidum</name>
    <dbReference type="NCBI Taxonomy" id="2762297"/>
    <lineage>
        <taxon>Bacteria</taxon>
        <taxon>Pseudomonadati</taxon>
        <taxon>Pseudomonadota</taxon>
        <taxon>Betaproteobacteria</taxon>
        <taxon>Burkholderiales</taxon>
        <taxon>Oxalobacteraceae</taxon>
        <taxon>Undibacterium</taxon>
    </lineage>
</organism>
<accession>A0ABR6YEG6</accession>
<dbReference type="EMBL" id="JACOGA010000014">
    <property type="protein sequence ID" value="MBC3874918.1"/>
    <property type="molecule type" value="Genomic_DNA"/>
</dbReference>
<evidence type="ECO:0000313" key="2">
    <source>
        <dbReference type="Proteomes" id="UP000624279"/>
    </source>
</evidence>
<protein>
    <submittedName>
        <fullName evidence="1">Uncharacterized protein</fullName>
    </submittedName>
</protein>
<evidence type="ECO:0000313" key="1">
    <source>
        <dbReference type="EMBL" id="MBC3874918.1"/>
    </source>
</evidence>
<dbReference type="Proteomes" id="UP000624279">
    <property type="component" value="Unassembled WGS sequence"/>
</dbReference>
<proteinExistence type="predicted"/>